<comment type="caution">
    <text evidence="1">The sequence shown here is derived from an EMBL/GenBank/DDBJ whole genome shotgun (WGS) entry which is preliminary data.</text>
</comment>
<sequence length="76" mass="8181">MVNGLFWAHYYAASAKHPRVDGLARACCHMAGNGHLAVDGLDSSALLRGSWECGDLGVALPSVWLARGRKMRGGWE</sequence>
<proteinExistence type="predicted"/>
<name>A0A6G1C8A4_9ORYZ</name>
<evidence type="ECO:0000313" key="2">
    <source>
        <dbReference type="Proteomes" id="UP000479710"/>
    </source>
</evidence>
<protein>
    <submittedName>
        <fullName evidence="1">Uncharacterized protein</fullName>
    </submittedName>
</protein>
<dbReference type="AlphaFoldDB" id="A0A6G1C8A4"/>
<accession>A0A6G1C8A4</accession>
<keyword evidence="2" id="KW-1185">Reference proteome</keyword>
<dbReference type="Proteomes" id="UP000479710">
    <property type="component" value="Unassembled WGS sequence"/>
</dbReference>
<gene>
    <name evidence="1" type="ORF">E2562_021911</name>
</gene>
<evidence type="ECO:0000313" key="1">
    <source>
        <dbReference type="EMBL" id="KAF0896380.1"/>
    </source>
</evidence>
<dbReference type="EMBL" id="SPHZ02000010">
    <property type="protein sequence ID" value="KAF0896380.1"/>
    <property type="molecule type" value="Genomic_DNA"/>
</dbReference>
<organism evidence="1 2">
    <name type="scientific">Oryza meyeriana var. granulata</name>
    <dbReference type="NCBI Taxonomy" id="110450"/>
    <lineage>
        <taxon>Eukaryota</taxon>
        <taxon>Viridiplantae</taxon>
        <taxon>Streptophyta</taxon>
        <taxon>Embryophyta</taxon>
        <taxon>Tracheophyta</taxon>
        <taxon>Spermatophyta</taxon>
        <taxon>Magnoliopsida</taxon>
        <taxon>Liliopsida</taxon>
        <taxon>Poales</taxon>
        <taxon>Poaceae</taxon>
        <taxon>BOP clade</taxon>
        <taxon>Oryzoideae</taxon>
        <taxon>Oryzeae</taxon>
        <taxon>Oryzinae</taxon>
        <taxon>Oryza</taxon>
        <taxon>Oryza meyeriana</taxon>
    </lineage>
</organism>
<reference evidence="1 2" key="1">
    <citation type="submission" date="2019-11" db="EMBL/GenBank/DDBJ databases">
        <title>Whole genome sequence of Oryza granulata.</title>
        <authorList>
            <person name="Li W."/>
        </authorList>
    </citation>
    <scope>NUCLEOTIDE SEQUENCE [LARGE SCALE GENOMIC DNA]</scope>
    <source>
        <strain evidence="2">cv. Menghai</strain>
        <tissue evidence="1">Leaf</tissue>
    </source>
</reference>